<evidence type="ECO:0000313" key="2">
    <source>
        <dbReference type="WBParaSite" id="L893_g9365.t1"/>
    </source>
</evidence>
<reference evidence="2" key="1">
    <citation type="submission" date="2016-11" db="UniProtKB">
        <authorList>
            <consortium name="WormBaseParasite"/>
        </authorList>
    </citation>
    <scope>IDENTIFICATION</scope>
</reference>
<sequence>EKRPSLTLELVLPPVLTPPLENLPWIRVLLDWTSLRRIPFPKPPPIPRFCFQAPPPSIPTAPSSCLTHQFWVERSVHAMINH</sequence>
<proteinExistence type="predicted"/>
<evidence type="ECO:0000313" key="1">
    <source>
        <dbReference type="Proteomes" id="UP000095287"/>
    </source>
</evidence>
<keyword evidence="1" id="KW-1185">Reference proteome</keyword>
<organism evidence="1 2">
    <name type="scientific">Steinernema glaseri</name>
    <dbReference type="NCBI Taxonomy" id="37863"/>
    <lineage>
        <taxon>Eukaryota</taxon>
        <taxon>Metazoa</taxon>
        <taxon>Ecdysozoa</taxon>
        <taxon>Nematoda</taxon>
        <taxon>Chromadorea</taxon>
        <taxon>Rhabditida</taxon>
        <taxon>Tylenchina</taxon>
        <taxon>Panagrolaimomorpha</taxon>
        <taxon>Strongyloidoidea</taxon>
        <taxon>Steinernematidae</taxon>
        <taxon>Steinernema</taxon>
    </lineage>
</organism>
<dbReference type="WBParaSite" id="L893_g9365.t1">
    <property type="protein sequence ID" value="L893_g9365.t1"/>
    <property type="gene ID" value="L893_g9365"/>
</dbReference>
<dbReference type="AlphaFoldDB" id="A0A1I8AV36"/>
<accession>A0A1I8AV36</accession>
<protein>
    <submittedName>
        <fullName evidence="2">Ovule protein</fullName>
    </submittedName>
</protein>
<dbReference type="Proteomes" id="UP000095287">
    <property type="component" value="Unplaced"/>
</dbReference>
<name>A0A1I8AV36_9BILA</name>